<gene>
    <name evidence="3" type="ORF">AADC60_11715</name>
</gene>
<dbReference type="PANTHER" id="PTHR22916:SF3">
    <property type="entry name" value="UDP-GLCNAC:BETAGAL BETA-1,3-N-ACETYLGLUCOSAMINYLTRANSFERASE-LIKE PROTEIN 1"/>
    <property type="match status" value="1"/>
</dbReference>
<keyword evidence="3" id="KW-0808">Transferase</keyword>
<evidence type="ECO:0000256" key="1">
    <source>
        <dbReference type="ARBA" id="ARBA00006739"/>
    </source>
</evidence>
<proteinExistence type="inferred from homology"/>
<keyword evidence="3" id="KW-0328">Glycosyltransferase</keyword>
<dbReference type="SUPFAM" id="SSF53448">
    <property type="entry name" value="Nucleotide-diphospho-sugar transferases"/>
    <property type="match status" value="1"/>
</dbReference>
<sequence length="247" mass="29299">MRSLSKELPLVSVLIPFYNCKYVPQAIETVLRQTYKNIEIILVNDGSYMYNELLKPYLSRIIYIEQKNKGVASALNEGIKIANGEYLAWLSSDDLFSEKKIELQLNFMKENKSLFSFTNFNIIDSHNQIKKYNVGIHFKSGIEVLQSLKDFNPINGCTVMMSRKVIEKIGYFDETLKYAQDYDYWIRTSAHFPLHYFHCTLTNYRVHDLMGSIRHNIDQMKEFYELRENYRVKYNKFFSEQRGEKHV</sequence>
<comment type="similarity">
    <text evidence="1">Belongs to the glycosyltransferase 2 family.</text>
</comment>
<name>A0ABZ2ZU00_9BACI</name>
<organism evidence="3 4">
    <name type="scientific">Cytobacillus pseudoceanisediminis</name>
    <dbReference type="NCBI Taxonomy" id="3051614"/>
    <lineage>
        <taxon>Bacteria</taxon>
        <taxon>Bacillati</taxon>
        <taxon>Bacillota</taxon>
        <taxon>Bacilli</taxon>
        <taxon>Bacillales</taxon>
        <taxon>Bacillaceae</taxon>
        <taxon>Cytobacillus</taxon>
    </lineage>
</organism>
<protein>
    <submittedName>
        <fullName evidence="3">Glycosyltransferase</fullName>
        <ecNumber evidence="3">2.4.-.-</ecNumber>
    </submittedName>
</protein>
<evidence type="ECO:0000259" key="2">
    <source>
        <dbReference type="Pfam" id="PF00535"/>
    </source>
</evidence>
<evidence type="ECO:0000313" key="3">
    <source>
        <dbReference type="EMBL" id="WZP09765.1"/>
    </source>
</evidence>
<dbReference type="Pfam" id="PF00535">
    <property type="entry name" value="Glycos_transf_2"/>
    <property type="match status" value="1"/>
</dbReference>
<dbReference type="PANTHER" id="PTHR22916">
    <property type="entry name" value="GLYCOSYLTRANSFERASE"/>
    <property type="match status" value="1"/>
</dbReference>
<accession>A0ABZ2ZU00</accession>
<keyword evidence="4" id="KW-1185">Reference proteome</keyword>
<feature type="domain" description="Glycosyltransferase 2-like" evidence="2">
    <location>
        <begin position="12"/>
        <end position="169"/>
    </location>
</feature>
<reference evidence="3 4" key="1">
    <citation type="submission" date="2024-04" db="EMBL/GenBank/DDBJ databases">
        <title>Screening of coral probiotics and analysis of their probiotic properties.</title>
        <authorList>
            <person name="Wang S."/>
        </authorList>
    </citation>
    <scope>NUCLEOTIDE SEQUENCE [LARGE SCALE GENOMIC DNA]</scope>
    <source>
        <strain evidence="3 4">GXU-Z9</strain>
    </source>
</reference>
<dbReference type="EMBL" id="CP151651">
    <property type="protein sequence ID" value="WZP09765.1"/>
    <property type="molecule type" value="Genomic_DNA"/>
</dbReference>
<dbReference type="GO" id="GO:0016757">
    <property type="term" value="F:glycosyltransferase activity"/>
    <property type="evidence" value="ECO:0007669"/>
    <property type="project" value="UniProtKB-KW"/>
</dbReference>
<dbReference type="Gene3D" id="3.90.550.10">
    <property type="entry name" value="Spore Coat Polysaccharide Biosynthesis Protein SpsA, Chain A"/>
    <property type="match status" value="1"/>
</dbReference>
<dbReference type="EC" id="2.4.-.-" evidence="3"/>
<evidence type="ECO:0000313" key="4">
    <source>
        <dbReference type="Proteomes" id="UP001472074"/>
    </source>
</evidence>
<dbReference type="Proteomes" id="UP001472074">
    <property type="component" value="Chromosome"/>
</dbReference>
<dbReference type="InterPro" id="IPR001173">
    <property type="entry name" value="Glyco_trans_2-like"/>
</dbReference>
<dbReference type="InterPro" id="IPR029044">
    <property type="entry name" value="Nucleotide-diphossugar_trans"/>
</dbReference>
<dbReference type="RefSeq" id="WP_342026114.1">
    <property type="nucleotide sequence ID" value="NZ_CP151651.1"/>
</dbReference>